<feature type="domain" description="Reverse transcriptase zinc-binding" evidence="3">
    <location>
        <begin position="20"/>
        <end position="89"/>
    </location>
</feature>
<evidence type="ECO:0000256" key="1">
    <source>
        <dbReference type="SAM" id="Phobius"/>
    </source>
</evidence>
<name>A0AAE0DT93_9ROSI</name>
<proteinExistence type="predicted"/>
<feature type="domain" description="RNase H type-1" evidence="2">
    <location>
        <begin position="183"/>
        <end position="262"/>
    </location>
</feature>
<dbReference type="InterPro" id="IPR036397">
    <property type="entry name" value="RNaseH_sf"/>
</dbReference>
<evidence type="ECO:0008006" key="6">
    <source>
        <dbReference type="Google" id="ProtNLM"/>
    </source>
</evidence>
<dbReference type="InterPro" id="IPR026960">
    <property type="entry name" value="RVT-Znf"/>
</dbReference>
<keyword evidence="1" id="KW-0812">Transmembrane</keyword>
<feature type="transmembrane region" description="Helical" evidence="1">
    <location>
        <begin position="6"/>
        <end position="22"/>
    </location>
</feature>
<dbReference type="InterPro" id="IPR002156">
    <property type="entry name" value="RNaseH_domain"/>
</dbReference>
<sequence>MSPYRFGLLIGPIIVTFLRKVVWWRDVWSRFIPPSRSALIWRLMLNSLPTKDRLCRSRVLVGFSLQFCGVNSESVDHLFLYCPLAVALWEVVYSAFQRRVSAETWQSFFLQTMSVSFSEHVKILWKASIHALIWGVWTAHNIWIFEEKSVDFRSILYLGRPSKAPVIKSVVWSPPTPGWIKVNTNGAAMGSPGVGGYGGILRNCRAFVNAYFVIPLGLVFAFEAKLLAVWLTINFAWKYGWHWIWLESDSSYVVQLLSSRSEMVPWRFRQA</sequence>
<keyword evidence="5" id="KW-1185">Reference proteome</keyword>
<dbReference type="SUPFAM" id="SSF53098">
    <property type="entry name" value="Ribonuclease H-like"/>
    <property type="match status" value="1"/>
</dbReference>
<dbReference type="EMBL" id="JANJYJ010000010">
    <property type="protein sequence ID" value="KAK3185057.1"/>
    <property type="molecule type" value="Genomic_DNA"/>
</dbReference>
<comment type="caution">
    <text evidence="4">The sequence shown here is derived from an EMBL/GenBank/DDBJ whole genome shotgun (WGS) entry which is preliminary data.</text>
</comment>
<protein>
    <recommendedName>
        <fullName evidence="6">Reverse transcriptase zinc-binding domain-containing protein</fullName>
    </recommendedName>
</protein>
<dbReference type="Pfam" id="PF13456">
    <property type="entry name" value="RVT_3"/>
    <property type="match status" value="1"/>
</dbReference>
<evidence type="ECO:0000313" key="4">
    <source>
        <dbReference type="EMBL" id="KAK3185057.1"/>
    </source>
</evidence>
<keyword evidence="1" id="KW-0472">Membrane</keyword>
<dbReference type="AlphaFoldDB" id="A0AAE0DT93"/>
<dbReference type="InterPro" id="IPR012337">
    <property type="entry name" value="RNaseH-like_sf"/>
</dbReference>
<dbReference type="Gene3D" id="3.30.420.10">
    <property type="entry name" value="Ribonuclease H-like superfamily/Ribonuclease H"/>
    <property type="match status" value="1"/>
</dbReference>
<gene>
    <name evidence="4" type="ORF">Dsin_032343</name>
</gene>
<dbReference type="PANTHER" id="PTHR47074:SF75">
    <property type="entry name" value="RNASE H TYPE-1 DOMAIN-CONTAINING PROTEIN"/>
    <property type="match status" value="1"/>
</dbReference>
<evidence type="ECO:0000313" key="5">
    <source>
        <dbReference type="Proteomes" id="UP001281410"/>
    </source>
</evidence>
<dbReference type="Pfam" id="PF13966">
    <property type="entry name" value="zf-RVT"/>
    <property type="match status" value="1"/>
</dbReference>
<feature type="transmembrane region" description="Helical" evidence="1">
    <location>
        <begin position="210"/>
        <end position="233"/>
    </location>
</feature>
<reference evidence="4" key="1">
    <citation type="journal article" date="2023" name="Plant J.">
        <title>Genome sequences and population genomics provide insights into the demographic history, inbreeding, and mutation load of two 'living fossil' tree species of Dipteronia.</title>
        <authorList>
            <person name="Feng Y."/>
            <person name="Comes H.P."/>
            <person name="Chen J."/>
            <person name="Zhu S."/>
            <person name="Lu R."/>
            <person name="Zhang X."/>
            <person name="Li P."/>
            <person name="Qiu J."/>
            <person name="Olsen K.M."/>
            <person name="Qiu Y."/>
        </authorList>
    </citation>
    <scope>NUCLEOTIDE SEQUENCE</scope>
    <source>
        <strain evidence="4">NBL</strain>
    </source>
</reference>
<dbReference type="InterPro" id="IPR052929">
    <property type="entry name" value="RNase_H-like_EbsB-rel"/>
</dbReference>
<accession>A0AAE0DT93</accession>
<evidence type="ECO:0000259" key="2">
    <source>
        <dbReference type="Pfam" id="PF13456"/>
    </source>
</evidence>
<dbReference type="GO" id="GO:0003676">
    <property type="term" value="F:nucleic acid binding"/>
    <property type="evidence" value="ECO:0007669"/>
    <property type="project" value="InterPro"/>
</dbReference>
<evidence type="ECO:0000259" key="3">
    <source>
        <dbReference type="Pfam" id="PF13966"/>
    </source>
</evidence>
<organism evidence="4 5">
    <name type="scientific">Dipteronia sinensis</name>
    <dbReference type="NCBI Taxonomy" id="43782"/>
    <lineage>
        <taxon>Eukaryota</taxon>
        <taxon>Viridiplantae</taxon>
        <taxon>Streptophyta</taxon>
        <taxon>Embryophyta</taxon>
        <taxon>Tracheophyta</taxon>
        <taxon>Spermatophyta</taxon>
        <taxon>Magnoliopsida</taxon>
        <taxon>eudicotyledons</taxon>
        <taxon>Gunneridae</taxon>
        <taxon>Pentapetalae</taxon>
        <taxon>rosids</taxon>
        <taxon>malvids</taxon>
        <taxon>Sapindales</taxon>
        <taxon>Sapindaceae</taxon>
        <taxon>Hippocastanoideae</taxon>
        <taxon>Acereae</taxon>
        <taxon>Dipteronia</taxon>
    </lineage>
</organism>
<dbReference type="GO" id="GO:0004523">
    <property type="term" value="F:RNA-DNA hybrid ribonuclease activity"/>
    <property type="evidence" value="ECO:0007669"/>
    <property type="project" value="InterPro"/>
</dbReference>
<dbReference type="Proteomes" id="UP001281410">
    <property type="component" value="Unassembled WGS sequence"/>
</dbReference>
<dbReference type="PANTHER" id="PTHR47074">
    <property type="entry name" value="BNAC02G40300D PROTEIN"/>
    <property type="match status" value="1"/>
</dbReference>
<keyword evidence="1" id="KW-1133">Transmembrane helix</keyword>